<dbReference type="InterPro" id="IPR033505">
    <property type="entry name" value="USPL1"/>
</dbReference>
<dbReference type="GO" id="GO:0015030">
    <property type="term" value="C:Cajal body"/>
    <property type="evidence" value="ECO:0007669"/>
    <property type="project" value="TreeGrafter"/>
</dbReference>
<dbReference type="GO" id="GO:0016926">
    <property type="term" value="P:protein desumoylation"/>
    <property type="evidence" value="ECO:0007669"/>
    <property type="project" value="TreeGrafter"/>
</dbReference>
<evidence type="ECO:0000313" key="3">
    <source>
        <dbReference type="EMBL" id="GLD75450.1"/>
    </source>
</evidence>
<dbReference type="InterPro" id="IPR028890">
    <property type="entry name" value="Peptidase_C98"/>
</dbReference>
<dbReference type="Proteomes" id="UP001279410">
    <property type="component" value="Unassembled WGS sequence"/>
</dbReference>
<dbReference type="GO" id="GO:0032183">
    <property type="term" value="F:SUMO binding"/>
    <property type="evidence" value="ECO:0007669"/>
    <property type="project" value="InterPro"/>
</dbReference>
<evidence type="ECO:0000313" key="4">
    <source>
        <dbReference type="Proteomes" id="UP001279410"/>
    </source>
</evidence>
<comment type="caution">
    <text evidence="3">The sequence shown here is derived from an EMBL/GenBank/DDBJ whole genome shotgun (WGS) entry which is preliminary data.</text>
</comment>
<dbReference type="AlphaFoldDB" id="A0AAD3RPF1"/>
<sequence length="384" mass="42431">MRSMHDSRRICPQTPDCRTVTSRHRPVSNQPAVDTSKKLVHLRFDDSGGERVRPRPQHQQLSTYRPVNTSVPPVFVLHFVEGLPDNDVRIYTFNFKGKRYSVTMVIQYNHQLKHFVTWICNSDGSWQEYDDLKHPDCKTHQKLPVPAQEMHIVFWEVEEDKEPCVSSPSSTFSDYLTSKNTMNPSLCNKDSAPDEFLACSPDQSLLVPHNDTDIVCALSVSKDGNIMDTTDTAGLDASIGSTTLLDTFEGLNHNDIVTLTLVELNNDSEMQPVNGSEQTQDLSAPSKNEILDASPDSSSAVTGGEMCHGPDVEPPTAASSSLNLRMARLAIQHSCPVLGEDEGEDLTKAKLLLGKQGPCRSLSSEEQSSHCKAALVSVRSNEPQ</sequence>
<protein>
    <submittedName>
        <fullName evidence="3">SUMO-specific isopeptidase USPL1 isoform X1</fullName>
    </submittedName>
</protein>
<dbReference type="Pfam" id="PF15499">
    <property type="entry name" value="Peptidase_C98"/>
    <property type="match status" value="1"/>
</dbReference>
<evidence type="ECO:0000256" key="1">
    <source>
        <dbReference type="SAM" id="MobiDB-lite"/>
    </source>
</evidence>
<proteinExistence type="predicted"/>
<dbReference type="EMBL" id="BRZM01002976">
    <property type="protein sequence ID" value="GLD75450.1"/>
    <property type="molecule type" value="Genomic_DNA"/>
</dbReference>
<gene>
    <name evidence="3" type="ORF">AKAME5_002678400</name>
</gene>
<feature type="region of interest" description="Disordered" evidence="1">
    <location>
        <begin position="1"/>
        <end position="32"/>
    </location>
</feature>
<dbReference type="PANTHER" id="PTHR15294">
    <property type="entry name" value="RETINOVIN-RELATED"/>
    <property type="match status" value="1"/>
</dbReference>
<evidence type="ECO:0000259" key="2">
    <source>
        <dbReference type="Pfam" id="PF15499"/>
    </source>
</evidence>
<feature type="region of interest" description="Disordered" evidence="1">
    <location>
        <begin position="293"/>
        <end position="318"/>
    </location>
</feature>
<dbReference type="GO" id="GO:0030576">
    <property type="term" value="P:Cajal body organization"/>
    <property type="evidence" value="ECO:0007669"/>
    <property type="project" value="InterPro"/>
</dbReference>
<accession>A0AAD3RPF1</accession>
<keyword evidence="4" id="KW-1185">Reference proteome</keyword>
<feature type="region of interest" description="Disordered" evidence="1">
    <location>
        <begin position="359"/>
        <end position="384"/>
    </location>
</feature>
<reference evidence="3" key="1">
    <citation type="submission" date="2022-08" db="EMBL/GenBank/DDBJ databases">
        <title>Genome sequencing of akame (Lates japonicus).</title>
        <authorList>
            <person name="Hashiguchi Y."/>
            <person name="Takahashi H."/>
        </authorList>
    </citation>
    <scope>NUCLEOTIDE SEQUENCE</scope>
    <source>
        <strain evidence="3">Kochi</strain>
    </source>
</reference>
<organism evidence="3 4">
    <name type="scientific">Lates japonicus</name>
    <name type="common">Japanese lates</name>
    <dbReference type="NCBI Taxonomy" id="270547"/>
    <lineage>
        <taxon>Eukaryota</taxon>
        <taxon>Metazoa</taxon>
        <taxon>Chordata</taxon>
        <taxon>Craniata</taxon>
        <taxon>Vertebrata</taxon>
        <taxon>Euteleostomi</taxon>
        <taxon>Actinopterygii</taxon>
        <taxon>Neopterygii</taxon>
        <taxon>Teleostei</taxon>
        <taxon>Neoteleostei</taxon>
        <taxon>Acanthomorphata</taxon>
        <taxon>Carangaria</taxon>
        <taxon>Carangaria incertae sedis</taxon>
        <taxon>Centropomidae</taxon>
        <taxon>Lates</taxon>
    </lineage>
</organism>
<name>A0AAD3RPF1_LATJO</name>
<dbReference type="PANTHER" id="PTHR15294:SF3">
    <property type="entry name" value="SUMO-SPECIFIC ISOPEPTIDASE USPL1"/>
    <property type="match status" value="1"/>
</dbReference>
<feature type="domain" description="Ubiquitin-specific peptidase-like SUMO isopeptidase" evidence="2">
    <location>
        <begin position="67"/>
        <end position="156"/>
    </location>
</feature>
<feature type="non-terminal residue" evidence="3">
    <location>
        <position position="1"/>
    </location>
</feature>